<feature type="compositionally biased region" description="Polar residues" evidence="1">
    <location>
        <begin position="363"/>
        <end position="383"/>
    </location>
</feature>
<sequence length="466" mass="49360">MKKIFIGIAVLIIILLTVLAVQSQGDSDTNNFTTYNTPGVYGPETGIDIVTGDVVVQSGDVKLQNLHIQGSLYLTGLIEGRVELDNITVDKVLAINSSGETELIMHNSTIASQLVSSATGTVFISSTGSTVVEELGIRTRTQVKLSGAFNRLSVSNAANLILTNISLARLDIEEEAAGTIITLKEPVHIAYLRLNAATNVLGQGTVAHAEILSDGVWLEAEPQEISFAQGIILSESRNITGDESEDSDEEEPNDESQSPVILYAMESFTLRPGEEATQTISTSPTEVELTATSSNEGVATATVSGMTVTVNAHAPGSARILVAGSHEDYSDGSAPFTVTVSQPTAATPSASPRQGEVEPGTEITLSTSTQDGTIYYTTDGSEPSTSSTRYRASSRPVVNQNGLTIRAITVKDGYTTSNSATFTFTVPEEPIQEEDQAEPEEPDSPDEPEEEPEVDDAQENGDNDNA</sequence>
<evidence type="ECO:0000313" key="3">
    <source>
        <dbReference type="EMBL" id="EEG77510.1"/>
    </source>
</evidence>
<dbReference type="STRING" id="555088.DealDRAFT_1633"/>
<dbReference type="eggNOG" id="COG5492">
    <property type="taxonomic scope" value="Bacteria"/>
</dbReference>
<feature type="compositionally biased region" description="Polar residues" evidence="1">
    <location>
        <begin position="343"/>
        <end position="352"/>
    </location>
</feature>
<comment type="caution">
    <text evidence="3">The sequence shown here is derived from an EMBL/GenBank/DDBJ whole genome shotgun (WGS) entry which is preliminary data.</text>
</comment>
<proteinExistence type="predicted"/>
<name>C0GGR9_DETAL</name>
<feature type="region of interest" description="Disordered" evidence="1">
    <location>
        <begin position="343"/>
        <end position="395"/>
    </location>
</feature>
<keyword evidence="4" id="KW-1185">Reference proteome</keyword>
<reference evidence="3 4" key="1">
    <citation type="submission" date="2009-02" db="EMBL/GenBank/DDBJ databases">
        <title>Sequencing of the draft genome and assembly of Dethiobacter alkaliphilus AHT 1.</title>
        <authorList>
            <consortium name="US DOE Joint Genome Institute (JGI-PGF)"/>
            <person name="Lucas S."/>
            <person name="Copeland A."/>
            <person name="Lapidus A."/>
            <person name="Glavina del Rio T."/>
            <person name="Dalin E."/>
            <person name="Tice H."/>
            <person name="Bruce D."/>
            <person name="Goodwin L."/>
            <person name="Pitluck S."/>
            <person name="Larimer F."/>
            <person name="Land M.L."/>
            <person name="Hauser L."/>
            <person name="Muyzer G."/>
        </authorList>
    </citation>
    <scope>NUCLEOTIDE SEQUENCE [LARGE SCALE GENOMIC DNA]</scope>
    <source>
        <strain evidence="3 4">AHT 1</strain>
    </source>
</reference>
<evidence type="ECO:0000256" key="1">
    <source>
        <dbReference type="SAM" id="MobiDB-lite"/>
    </source>
</evidence>
<feature type="compositionally biased region" description="Low complexity" evidence="1">
    <location>
        <begin position="384"/>
        <end position="395"/>
    </location>
</feature>
<dbReference type="InterPro" id="IPR059177">
    <property type="entry name" value="GH29D-like_dom"/>
</dbReference>
<gene>
    <name evidence="3" type="ORF">DealDRAFT_1633</name>
</gene>
<protein>
    <recommendedName>
        <fullName evidence="2">GH29D-like beta-sandwich domain-containing protein</fullName>
    </recommendedName>
</protein>
<feature type="compositionally biased region" description="Acidic residues" evidence="1">
    <location>
        <begin position="430"/>
        <end position="466"/>
    </location>
</feature>
<evidence type="ECO:0000313" key="4">
    <source>
        <dbReference type="Proteomes" id="UP000006443"/>
    </source>
</evidence>
<feature type="compositionally biased region" description="Acidic residues" evidence="1">
    <location>
        <begin position="242"/>
        <end position="254"/>
    </location>
</feature>
<dbReference type="Pfam" id="PF13290">
    <property type="entry name" value="CHB_HEX_C_1"/>
    <property type="match status" value="1"/>
</dbReference>
<dbReference type="AlphaFoldDB" id="C0GGR9"/>
<dbReference type="EMBL" id="ACJM01000007">
    <property type="protein sequence ID" value="EEG77510.1"/>
    <property type="molecule type" value="Genomic_DNA"/>
</dbReference>
<accession>C0GGR9</accession>
<dbReference type="Proteomes" id="UP000006443">
    <property type="component" value="Unassembled WGS sequence"/>
</dbReference>
<feature type="region of interest" description="Disordered" evidence="1">
    <location>
        <begin position="422"/>
        <end position="466"/>
    </location>
</feature>
<dbReference type="Gene3D" id="2.60.40.1080">
    <property type="match status" value="1"/>
</dbReference>
<organism evidence="3 4">
    <name type="scientific">Dethiobacter alkaliphilus AHT 1</name>
    <dbReference type="NCBI Taxonomy" id="555088"/>
    <lineage>
        <taxon>Bacteria</taxon>
        <taxon>Bacillati</taxon>
        <taxon>Bacillota</taxon>
        <taxon>Dethiobacteria</taxon>
        <taxon>Dethiobacterales</taxon>
        <taxon>Dethiobacteraceae</taxon>
        <taxon>Dethiobacter</taxon>
    </lineage>
</organism>
<evidence type="ECO:0000259" key="2">
    <source>
        <dbReference type="Pfam" id="PF13290"/>
    </source>
</evidence>
<dbReference type="RefSeq" id="WP_008516504.1">
    <property type="nucleotide sequence ID" value="NZ_ACJM01000007.1"/>
</dbReference>
<feature type="domain" description="GH29D-like beta-sandwich" evidence="2">
    <location>
        <begin position="352"/>
        <end position="420"/>
    </location>
</feature>
<feature type="region of interest" description="Disordered" evidence="1">
    <location>
        <begin position="236"/>
        <end position="258"/>
    </location>
</feature>